<dbReference type="CDD" id="cd00093">
    <property type="entry name" value="HTH_XRE"/>
    <property type="match status" value="1"/>
</dbReference>
<accession>A0AAQ3XWW6</accession>
<name>A0AAQ3XWW6_9ENTE</name>
<reference evidence="2" key="1">
    <citation type="submission" date="2017-05" db="EMBL/GenBank/DDBJ databases">
        <authorList>
            <consortium name="The Broad Institute Genomics Platform"/>
            <consortium name="The Broad Institute Genomic Center for Infectious Diseases"/>
            <person name="Earl A."/>
            <person name="Manson A."/>
            <person name="Schwartman J."/>
            <person name="Gilmore M."/>
            <person name="Abouelleil A."/>
            <person name="Cao P."/>
            <person name="Chapman S."/>
            <person name="Cusick C."/>
            <person name="Shea T."/>
            <person name="Young S."/>
            <person name="Neafsey D."/>
            <person name="Nusbaum C."/>
            <person name="Birren B."/>
        </authorList>
    </citation>
    <scope>NUCLEOTIDE SEQUENCE</scope>
    <source>
        <strain evidence="2">9E7_DIV0242</strain>
    </source>
</reference>
<dbReference type="Gene3D" id="1.10.260.40">
    <property type="entry name" value="lambda repressor-like DNA-binding domains"/>
    <property type="match status" value="1"/>
</dbReference>
<reference evidence="2" key="2">
    <citation type="submission" date="2024-03" db="EMBL/GenBank/DDBJ databases">
        <title>The Genome Sequence of Enterococcus sp. DIV0242b.</title>
        <authorList>
            <consortium name="The Broad Institute Genomics Platform"/>
            <consortium name="The Broad Institute Microbial Omics Core"/>
            <consortium name="The Broad Institute Genomic Center for Infectious Diseases"/>
            <person name="Earl A."/>
            <person name="Manson A."/>
            <person name="Gilmore M."/>
            <person name="Schwartman J."/>
            <person name="Shea T."/>
            <person name="Abouelleil A."/>
            <person name="Cao P."/>
            <person name="Chapman S."/>
            <person name="Cusick C."/>
            <person name="Young S."/>
            <person name="Neafsey D."/>
            <person name="Nusbaum C."/>
            <person name="Birren B."/>
        </authorList>
    </citation>
    <scope>NUCLEOTIDE SEQUENCE</scope>
    <source>
        <strain evidence="2">9E7_DIV0242</strain>
    </source>
</reference>
<dbReference type="Proteomes" id="UP000195141">
    <property type="component" value="Chromosome"/>
</dbReference>
<dbReference type="EMBL" id="CP147247">
    <property type="protein sequence ID" value="WYJ88387.1"/>
    <property type="molecule type" value="Genomic_DNA"/>
</dbReference>
<dbReference type="AlphaFoldDB" id="A0AAQ3XWW6"/>
<gene>
    <name evidence="2" type="ORF">A5888_000106</name>
</gene>
<dbReference type="GO" id="GO:0003677">
    <property type="term" value="F:DNA binding"/>
    <property type="evidence" value="ECO:0007669"/>
    <property type="project" value="InterPro"/>
</dbReference>
<dbReference type="PANTHER" id="PTHR37038">
    <property type="entry name" value="TRANSCRIPTIONAL REGULATOR-RELATED"/>
    <property type="match status" value="1"/>
</dbReference>
<dbReference type="PROSITE" id="PS50943">
    <property type="entry name" value="HTH_CROC1"/>
    <property type="match status" value="1"/>
</dbReference>
<sequence>MNISETLLFFRRKLKLTQKEMWPGHDTSAYSRIENGKQDIKMSDLVSVLDQMSISPEEFFLYSSIDEEQKRFRSLFQYCANHLNNQTKKNELCRYYNKLDNNSQKKLKDLSNYIAIKIFFSQHWEEISEVSTIELEEIFHYLDQKSYFLQYDYALMSNTIFLMNETHSDILISKAIPLEDEENRNTTTKQFAYNLITNLITVKLYNRDYEKAKKYLHLANKQNVKNQDYQYRMNIEYLSNLYSYLTKGNYQYIRKVYDYIHFLDDLGENQQSKMIEKEVEVLTLNFRGAENSTINTIQVD</sequence>
<dbReference type="InterPro" id="IPR053163">
    <property type="entry name" value="HTH-type_regulator_Rgg"/>
</dbReference>
<dbReference type="SUPFAM" id="SSF48452">
    <property type="entry name" value="TPR-like"/>
    <property type="match status" value="1"/>
</dbReference>
<evidence type="ECO:0000259" key="1">
    <source>
        <dbReference type="PROSITE" id="PS50943"/>
    </source>
</evidence>
<protein>
    <recommendedName>
        <fullName evidence="1">HTH cro/C1-type domain-containing protein</fullName>
    </recommendedName>
</protein>
<proteinExistence type="predicted"/>
<evidence type="ECO:0000313" key="3">
    <source>
        <dbReference type="Proteomes" id="UP000195141"/>
    </source>
</evidence>
<dbReference type="InterPro" id="IPR010982">
    <property type="entry name" value="Lambda_DNA-bd_dom_sf"/>
</dbReference>
<dbReference type="SUPFAM" id="SSF47413">
    <property type="entry name" value="lambda repressor-like DNA-binding domains"/>
    <property type="match status" value="1"/>
</dbReference>
<dbReference type="InterPro" id="IPR001387">
    <property type="entry name" value="Cro/C1-type_HTH"/>
</dbReference>
<keyword evidence="3" id="KW-1185">Reference proteome</keyword>
<dbReference type="RefSeq" id="WP_339101855.1">
    <property type="nucleotide sequence ID" value="NZ_CP147247.1"/>
</dbReference>
<dbReference type="Gene3D" id="1.25.40.400">
    <property type="match status" value="1"/>
</dbReference>
<dbReference type="InterPro" id="IPR011990">
    <property type="entry name" value="TPR-like_helical_dom_sf"/>
</dbReference>
<evidence type="ECO:0000313" key="2">
    <source>
        <dbReference type="EMBL" id="WYJ88387.1"/>
    </source>
</evidence>
<organism evidence="2 3">
    <name type="scientific">Candidatus Enterococcus clewellii</name>
    <dbReference type="NCBI Taxonomy" id="1834193"/>
    <lineage>
        <taxon>Bacteria</taxon>
        <taxon>Bacillati</taxon>
        <taxon>Bacillota</taxon>
        <taxon>Bacilli</taxon>
        <taxon>Lactobacillales</taxon>
        <taxon>Enterococcaceae</taxon>
        <taxon>Enterococcus</taxon>
    </lineage>
</organism>
<feature type="domain" description="HTH cro/C1-type" evidence="1">
    <location>
        <begin position="28"/>
        <end position="59"/>
    </location>
</feature>